<evidence type="ECO:0000256" key="1">
    <source>
        <dbReference type="RuleBase" id="RU367052"/>
    </source>
</evidence>
<reference evidence="3" key="1">
    <citation type="submission" date="2022-04" db="EMBL/GenBank/DDBJ databases">
        <title>A functionally conserved STORR gene fusion in Papaver species that diverged 16.8 million years ago.</title>
        <authorList>
            <person name="Catania T."/>
        </authorList>
    </citation>
    <scope>NUCLEOTIDE SEQUENCE</scope>
    <source>
        <strain evidence="3">S-188037</strain>
    </source>
</reference>
<comment type="similarity">
    <text evidence="1">Belongs to the peptidase M24 family. SPT16 subfamily.</text>
</comment>
<dbReference type="PANTHER" id="PTHR13980">
    <property type="entry name" value="CDC68 RELATED"/>
    <property type="match status" value="1"/>
</dbReference>
<dbReference type="Pfam" id="PF24824">
    <property type="entry name" value="PH_SPT16"/>
    <property type="match status" value="1"/>
</dbReference>
<dbReference type="PANTHER" id="PTHR13980:SF15">
    <property type="entry name" value="FACT COMPLEX SUBUNIT SPT16"/>
    <property type="match status" value="1"/>
</dbReference>
<evidence type="ECO:0000259" key="2">
    <source>
        <dbReference type="Pfam" id="PF24824"/>
    </source>
</evidence>
<sequence>MSDEVDYERIARESIAYRRSPTQEQKDRDMRVFGKIRDRKPYNFESFSKRLKYQNRHSPAALWNEISISDDKERYLEELRRQHQAKLSRRLHRETAKRLGVTMPVDDRSDLITSVTAATKNNQHLQLSRNSMQLRVSIHPYTVRGHHRKLEMGTLQAHANGFRFSNYSIPLLMDVMYDNIKHAFYQDGDERMAPFLHLNLHNPIMLGTETTKDIQFRLVQTSAGSRRKGPLARDSDKLDKERQETVDNQMNKLASQFFMGSIGFK</sequence>
<dbReference type="GO" id="GO:0006281">
    <property type="term" value="P:DNA repair"/>
    <property type="evidence" value="ECO:0007669"/>
    <property type="project" value="UniProtKB-UniRule"/>
</dbReference>
<keyword evidence="1" id="KW-0158">Chromosome</keyword>
<keyword evidence="1" id="KW-0227">DNA damage</keyword>
<evidence type="ECO:0000313" key="4">
    <source>
        <dbReference type="Proteomes" id="UP001202328"/>
    </source>
</evidence>
<dbReference type="EMBL" id="JAJJMB010014886">
    <property type="protein sequence ID" value="KAI3857208.1"/>
    <property type="molecule type" value="Genomic_DNA"/>
</dbReference>
<dbReference type="Proteomes" id="UP001202328">
    <property type="component" value="Unassembled WGS sequence"/>
</dbReference>
<dbReference type="InterPro" id="IPR040258">
    <property type="entry name" value="Spt16"/>
</dbReference>
<keyword evidence="1" id="KW-0539">Nucleus</keyword>
<dbReference type="GO" id="GO:0006260">
    <property type="term" value="P:DNA replication"/>
    <property type="evidence" value="ECO:0007669"/>
    <property type="project" value="UniProtKB-KW"/>
</dbReference>
<dbReference type="GO" id="GO:0031491">
    <property type="term" value="F:nucleosome binding"/>
    <property type="evidence" value="ECO:0007669"/>
    <property type="project" value="TreeGrafter"/>
</dbReference>
<dbReference type="GO" id="GO:0006368">
    <property type="term" value="P:transcription elongation by RNA polymerase II"/>
    <property type="evidence" value="ECO:0007669"/>
    <property type="project" value="TreeGrafter"/>
</dbReference>
<name>A0AAD4X6P1_9MAGN</name>
<feature type="domain" description="FACT complex subunit SPT16 PH-like" evidence="2">
    <location>
        <begin position="148"/>
        <end position="257"/>
    </location>
</feature>
<keyword evidence="1" id="KW-0234">DNA repair</keyword>
<gene>
    <name evidence="3" type="ORF">MKW98_010622</name>
</gene>
<dbReference type="InterPro" id="IPR056595">
    <property type="entry name" value="Fact-SPT16_PH"/>
</dbReference>
<keyword evidence="1" id="KW-0805">Transcription regulation</keyword>
<comment type="function">
    <text evidence="1">Component of the FACT complex, a general chromatin factor that acts to reorganize nucleosomes. The FACT complex is involved in multiple processes that require DNA as a template such as mRNA elongation, DNA replication and DNA repair. During transcription elongation the FACT complex acts as a histone chaperone that both destabilizes and restores nucleosomal structure. It facilitates the passage of RNA polymerase II and transcription by promoting the dissociation of one histone H2A-H2B dimer from the nucleosome, then subsequently promotes the reestablishment of the nucleosome following the passage of RNA polymerase II.</text>
</comment>
<evidence type="ECO:0000313" key="3">
    <source>
        <dbReference type="EMBL" id="KAI3857208.1"/>
    </source>
</evidence>
<organism evidence="3 4">
    <name type="scientific">Papaver atlanticum</name>
    <dbReference type="NCBI Taxonomy" id="357466"/>
    <lineage>
        <taxon>Eukaryota</taxon>
        <taxon>Viridiplantae</taxon>
        <taxon>Streptophyta</taxon>
        <taxon>Embryophyta</taxon>
        <taxon>Tracheophyta</taxon>
        <taxon>Spermatophyta</taxon>
        <taxon>Magnoliopsida</taxon>
        <taxon>Ranunculales</taxon>
        <taxon>Papaveraceae</taxon>
        <taxon>Papaveroideae</taxon>
        <taxon>Papaver</taxon>
    </lineage>
</organism>
<dbReference type="Gene3D" id="2.30.29.150">
    <property type="match status" value="1"/>
</dbReference>
<dbReference type="GO" id="GO:0035101">
    <property type="term" value="C:FACT complex"/>
    <property type="evidence" value="ECO:0007669"/>
    <property type="project" value="UniProtKB-UniRule"/>
</dbReference>
<comment type="caution">
    <text evidence="3">The sequence shown here is derived from an EMBL/GenBank/DDBJ whole genome shotgun (WGS) entry which is preliminary data.</text>
</comment>
<proteinExistence type="inferred from homology"/>
<comment type="subunit">
    <text evidence="1">Component of the FACT complex.</text>
</comment>
<keyword evidence="4" id="KW-1185">Reference proteome</keyword>
<keyword evidence="1" id="KW-0235">DNA replication</keyword>
<keyword evidence="1" id="KW-0804">Transcription</keyword>
<comment type="subcellular location">
    <subcellularLocation>
        <location evidence="1">Nucleus</location>
    </subcellularLocation>
    <subcellularLocation>
        <location evidence="1">Chromosome</location>
    </subcellularLocation>
</comment>
<protein>
    <recommendedName>
        <fullName evidence="1">FACT complex subunit</fullName>
    </recommendedName>
</protein>
<dbReference type="AlphaFoldDB" id="A0AAD4X6P1"/>
<accession>A0AAD4X6P1</accession>